<dbReference type="STRING" id="1401.BK123_27155"/>
<dbReference type="Gene3D" id="2.60.120.260">
    <property type="entry name" value="Galactose-binding domain-like"/>
    <property type="match status" value="2"/>
</dbReference>
<feature type="coiled-coil region" evidence="1">
    <location>
        <begin position="938"/>
        <end position="965"/>
    </location>
</feature>
<dbReference type="Pfam" id="PF13416">
    <property type="entry name" value="SBP_bac_8"/>
    <property type="match status" value="1"/>
</dbReference>
<accession>A0A1R1AU19</accession>
<keyword evidence="2" id="KW-0732">Signal</keyword>
<dbReference type="OrthoDB" id="383574at2"/>
<protein>
    <recommendedName>
        <fullName evidence="5">ABC transporter substrate-binding protein</fullName>
    </recommendedName>
</protein>
<keyword evidence="1" id="KW-0175">Coiled coil</keyword>
<sequence>MVKRSIKFLNRLLLVILSVALIGNPVLPGNAQGDPKIAESSSPDTRTQDFSSHEPYFYTISKEWEQKKVKVGAKEALIDAKSYHAKSDDAVVSVGSYEGEHDVLLWSQPKGWVEYKVNVDQEGLYELATDYHPFLSKDGLGRQSVIMSVRINGEYPFREAHSVSLERRFSEVRPEKYDDEGNQIRSLIDEEVGWKTTSFRDSEGSYSKPLQWHLNKGENTIRIETIRQSVALKSFRLQVPKDIANYEDVRKTYPTHAASGSKEAIVIEGEQFSLKNSSSIQTQYDRSPLSEPKSLDLVRFNTLGGTGWNKGGQAVTWDFEVPEDGVYHLTFRVKQNLRKNATVFRNIYIDGEIPFNEMKNVLFPYDSDWKKVSLANTDGELFDFYFTKGKHSLRMEATVEPYIPVIADIDQMSKELRDVSRELRIATGNSTDAYRVWNIEKDIPGMTKRLEVLRDSFNKLTDEMLAINKVRDNVSQSFKSSVRDLEDLLKDPNEIPYSQLTIGTMQEKIEAQRVDLMNTPLQIDRIYVAAPDTKLPRIEANFFEKLWNSIVTLFYSFSSKNQLDRNAEDELNIWMFKGRDYVDELQQLANERFTPEHGIKVNINLVQSADLVVLGKAAGILPDIAIGVPSASIFDYALRNAIYDFTKFPDSEELLDQFHPGIMQPYRYDGGVYGIPETNNFNIMFYRKDIMNQLGLSVPDTWDDVYKILPTLLQNESNFYIPPDNFSYLFFQNNVELYSKDGLTSALNEPKAFEAFKEWTEMFNVYGMERQVNSFYQQFRDGTMPIGISDFNTYMQLLVAAPEIMNEWAIAPIPGTKQADGTIARWAAGGAPTANILFNDTPKEKRDLAWDFVKWYMSEDIQTEFGLNLEQYRGETFRWNSANVHAFANMPWKQDDLSVILDQWQWMQEWPNVPGGYMTARELGFAWNNAAIDQVNPRIALEKAVKEINREMKRKQQEFNYIDENGQVLKKLDLIRITEPWKGAILNDR</sequence>
<feature type="signal peptide" evidence="2">
    <location>
        <begin position="1"/>
        <end position="31"/>
    </location>
</feature>
<gene>
    <name evidence="3" type="ORF">BK123_27155</name>
</gene>
<evidence type="ECO:0000313" key="3">
    <source>
        <dbReference type="EMBL" id="OME89060.1"/>
    </source>
</evidence>
<evidence type="ECO:0000256" key="2">
    <source>
        <dbReference type="SAM" id="SignalP"/>
    </source>
</evidence>
<name>A0A1R1AU19_PAELA</name>
<dbReference type="Gene3D" id="3.40.190.10">
    <property type="entry name" value="Periplasmic binding protein-like II"/>
    <property type="match status" value="1"/>
</dbReference>
<evidence type="ECO:0000256" key="1">
    <source>
        <dbReference type="SAM" id="Coils"/>
    </source>
</evidence>
<feature type="chain" id="PRO_5039625133" description="ABC transporter substrate-binding protein" evidence="2">
    <location>
        <begin position="32"/>
        <end position="989"/>
    </location>
</feature>
<dbReference type="InterPro" id="IPR006059">
    <property type="entry name" value="SBP"/>
</dbReference>
<evidence type="ECO:0000313" key="4">
    <source>
        <dbReference type="Proteomes" id="UP000187074"/>
    </source>
</evidence>
<dbReference type="AlphaFoldDB" id="A0A1R1AU19"/>
<evidence type="ECO:0008006" key="5">
    <source>
        <dbReference type="Google" id="ProtNLM"/>
    </source>
</evidence>
<dbReference type="PANTHER" id="PTHR43649:SF27">
    <property type="entry name" value="EXTRACELLULAR SOLUTE-BINDING PROTEIN FAMILY 1"/>
    <property type="match status" value="1"/>
</dbReference>
<organism evidence="3 4">
    <name type="scientific">Paenibacillus lautus</name>
    <name type="common">Bacillus lautus</name>
    <dbReference type="NCBI Taxonomy" id="1401"/>
    <lineage>
        <taxon>Bacteria</taxon>
        <taxon>Bacillati</taxon>
        <taxon>Bacillota</taxon>
        <taxon>Bacilli</taxon>
        <taxon>Bacillales</taxon>
        <taxon>Paenibacillaceae</taxon>
        <taxon>Paenibacillus</taxon>
    </lineage>
</organism>
<dbReference type="Proteomes" id="UP000187074">
    <property type="component" value="Unassembled WGS sequence"/>
</dbReference>
<reference evidence="3 4" key="1">
    <citation type="submission" date="2016-11" db="EMBL/GenBank/DDBJ databases">
        <title>Paenibacillus species isolates.</title>
        <authorList>
            <person name="Beno S.M."/>
        </authorList>
    </citation>
    <scope>NUCLEOTIDE SEQUENCE [LARGE SCALE GENOMIC DNA]</scope>
    <source>
        <strain evidence="3 4">FSL F4-0100</strain>
    </source>
</reference>
<dbReference type="InterPro" id="IPR050490">
    <property type="entry name" value="Bact_solute-bd_prot1"/>
</dbReference>
<dbReference type="EMBL" id="MRTF01000011">
    <property type="protein sequence ID" value="OME89060.1"/>
    <property type="molecule type" value="Genomic_DNA"/>
</dbReference>
<dbReference type="RefSeq" id="WP_076325477.1">
    <property type="nucleotide sequence ID" value="NZ_MRTF01000011.1"/>
</dbReference>
<comment type="caution">
    <text evidence="3">The sequence shown here is derived from an EMBL/GenBank/DDBJ whole genome shotgun (WGS) entry which is preliminary data.</text>
</comment>
<dbReference type="SUPFAM" id="SSF53850">
    <property type="entry name" value="Periplasmic binding protein-like II"/>
    <property type="match status" value="1"/>
</dbReference>
<dbReference type="PANTHER" id="PTHR43649">
    <property type="entry name" value="ARABINOSE-BINDING PROTEIN-RELATED"/>
    <property type="match status" value="1"/>
</dbReference>
<proteinExistence type="predicted"/>